<dbReference type="EMBL" id="FOLQ01000001">
    <property type="protein sequence ID" value="SFC38909.1"/>
    <property type="molecule type" value="Genomic_DNA"/>
</dbReference>
<name>A0A1I1IRL4_9BACT</name>
<evidence type="ECO:0000313" key="1">
    <source>
        <dbReference type="EMBL" id="SFC38909.1"/>
    </source>
</evidence>
<dbReference type="Proteomes" id="UP000198598">
    <property type="component" value="Unassembled WGS sequence"/>
</dbReference>
<reference evidence="1 2" key="1">
    <citation type="submission" date="2016-10" db="EMBL/GenBank/DDBJ databases">
        <authorList>
            <person name="de Groot N.N."/>
        </authorList>
    </citation>
    <scope>NUCLEOTIDE SEQUENCE [LARGE SCALE GENOMIC DNA]</scope>
    <source>
        <strain evidence="1 2">DSM 26130</strain>
    </source>
</reference>
<organism evidence="1 2">
    <name type="scientific">Spirosoma endophyticum</name>
    <dbReference type="NCBI Taxonomy" id="662367"/>
    <lineage>
        <taxon>Bacteria</taxon>
        <taxon>Pseudomonadati</taxon>
        <taxon>Bacteroidota</taxon>
        <taxon>Cytophagia</taxon>
        <taxon>Cytophagales</taxon>
        <taxon>Cytophagaceae</taxon>
        <taxon>Spirosoma</taxon>
    </lineage>
</organism>
<sequence>MRYFLLLIITTLLSCQTKSNLSLGPKRTEDAFISDNSLFVDGCESYVRLGNQDSTRNSTYYKPTALTLPILQKALVTIPATNNSWERAVTVRFAETGAKVTLLCGWVNKPQTDEIEILEITAR</sequence>
<evidence type="ECO:0000313" key="2">
    <source>
        <dbReference type="Proteomes" id="UP000198598"/>
    </source>
</evidence>
<keyword evidence="2" id="KW-1185">Reference proteome</keyword>
<proteinExistence type="predicted"/>
<gene>
    <name evidence="1" type="ORF">SAMN05216167_1011004</name>
</gene>
<protein>
    <submittedName>
        <fullName evidence="1">Uncharacterized protein</fullName>
    </submittedName>
</protein>
<dbReference type="RefSeq" id="WP_093823451.1">
    <property type="nucleotide sequence ID" value="NZ_FOLQ01000001.1"/>
</dbReference>
<accession>A0A1I1IRL4</accession>
<dbReference type="AlphaFoldDB" id="A0A1I1IRL4"/>
<dbReference type="STRING" id="662367.SAMN05216167_1011004"/>
<dbReference type="PROSITE" id="PS51257">
    <property type="entry name" value="PROKAR_LIPOPROTEIN"/>
    <property type="match status" value="1"/>
</dbReference>
<dbReference type="OrthoDB" id="963098at2"/>